<dbReference type="AlphaFoldDB" id="A0A5D0NCV5"/>
<comment type="similarity">
    <text evidence="1">Belongs to the ABC transporter superfamily.</text>
</comment>
<evidence type="ECO:0000256" key="1">
    <source>
        <dbReference type="ARBA" id="ARBA00005417"/>
    </source>
</evidence>
<dbReference type="GO" id="GO:0015807">
    <property type="term" value="P:L-amino acid transport"/>
    <property type="evidence" value="ECO:0007669"/>
    <property type="project" value="TreeGrafter"/>
</dbReference>
<evidence type="ECO:0000256" key="3">
    <source>
        <dbReference type="ARBA" id="ARBA00022741"/>
    </source>
</evidence>
<keyword evidence="8" id="KW-1185">Reference proteome</keyword>
<dbReference type="CDD" id="cd03224">
    <property type="entry name" value="ABC_TM1139_LivF_branched"/>
    <property type="match status" value="1"/>
</dbReference>
<evidence type="ECO:0000256" key="2">
    <source>
        <dbReference type="ARBA" id="ARBA00022448"/>
    </source>
</evidence>
<evidence type="ECO:0000256" key="5">
    <source>
        <dbReference type="ARBA" id="ARBA00022970"/>
    </source>
</evidence>
<protein>
    <submittedName>
        <fullName evidence="7">ABC transporter ATP-binding protein</fullName>
    </submittedName>
</protein>
<reference evidence="7 8" key="1">
    <citation type="submission" date="2019-08" db="EMBL/GenBank/DDBJ databases">
        <title>Actinomadura sp. nov. CYP1-5 isolated from mountain soil.</title>
        <authorList>
            <person name="Songsumanus A."/>
            <person name="Kuncharoen N."/>
            <person name="Kudo T."/>
            <person name="Yuki M."/>
            <person name="Igarashi Y."/>
            <person name="Tanasupawat S."/>
        </authorList>
    </citation>
    <scope>NUCLEOTIDE SEQUENCE [LARGE SCALE GENOMIC DNA]</scope>
    <source>
        <strain evidence="7 8">JCM 14158</strain>
    </source>
</reference>
<dbReference type="STRING" id="1220554.GCA_001552135_01889"/>
<dbReference type="InterPro" id="IPR003439">
    <property type="entry name" value="ABC_transporter-like_ATP-bd"/>
</dbReference>
<dbReference type="PANTHER" id="PTHR43820:SF4">
    <property type="entry name" value="HIGH-AFFINITY BRANCHED-CHAIN AMINO ACID TRANSPORT ATP-BINDING PROTEIN LIVF"/>
    <property type="match status" value="1"/>
</dbReference>
<proteinExistence type="inferred from homology"/>
<dbReference type="GO" id="GO:0015658">
    <property type="term" value="F:branched-chain amino acid transmembrane transporter activity"/>
    <property type="evidence" value="ECO:0007669"/>
    <property type="project" value="TreeGrafter"/>
</dbReference>
<keyword evidence="2" id="KW-0813">Transport</keyword>
<name>A0A5D0NCV5_9ACTN</name>
<dbReference type="InterPro" id="IPR017871">
    <property type="entry name" value="ABC_transporter-like_CS"/>
</dbReference>
<dbReference type="PROSITE" id="PS50893">
    <property type="entry name" value="ABC_TRANSPORTER_2"/>
    <property type="match status" value="1"/>
</dbReference>
<comment type="caution">
    <text evidence="7">The sequence shown here is derived from an EMBL/GenBank/DDBJ whole genome shotgun (WGS) entry which is preliminary data.</text>
</comment>
<dbReference type="Gene3D" id="3.40.50.300">
    <property type="entry name" value="P-loop containing nucleotide triphosphate hydrolases"/>
    <property type="match status" value="1"/>
</dbReference>
<dbReference type="InterPro" id="IPR003593">
    <property type="entry name" value="AAA+_ATPase"/>
</dbReference>
<keyword evidence="5" id="KW-0029">Amino-acid transport</keyword>
<accession>A0A5D0NCV5</accession>
<keyword evidence="3" id="KW-0547">Nucleotide-binding</keyword>
<gene>
    <name evidence="7" type="ORF">FXF69_31505</name>
</gene>
<dbReference type="RefSeq" id="WP_067887980.1">
    <property type="nucleotide sequence ID" value="NZ_VSFG01000008.1"/>
</dbReference>
<dbReference type="SUPFAM" id="SSF52540">
    <property type="entry name" value="P-loop containing nucleoside triphosphate hydrolases"/>
    <property type="match status" value="1"/>
</dbReference>
<keyword evidence="4 7" id="KW-0067">ATP-binding</keyword>
<dbReference type="GO" id="GO:0005524">
    <property type="term" value="F:ATP binding"/>
    <property type="evidence" value="ECO:0007669"/>
    <property type="project" value="UniProtKB-KW"/>
</dbReference>
<evidence type="ECO:0000259" key="6">
    <source>
        <dbReference type="PROSITE" id="PS50893"/>
    </source>
</evidence>
<evidence type="ECO:0000313" key="8">
    <source>
        <dbReference type="Proteomes" id="UP000323380"/>
    </source>
</evidence>
<dbReference type="GO" id="GO:0016887">
    <property type="term" value="F:ATP hydrolysis activity"/>
    <property type="evidence" value="ECO:0007669"/>
    <property type="project" value="InterPro"/>
</dbReference>
<dbReference type="InterPro" id="IPR052156">
    <property type="entry name" value="BCAA_Transport_ATP-bd_LivF"/>
</dbReference>
<dbReference type="Pfam" id="PF00005">
    <property type="entry name" value="ABC_tran"/>
    <property type="match status" value="1"/>
</dbReference>
<organism evidence="7 8">
    <name type="scientific">Actinomadura chibensis</name>
    <dbReference type="NCBI Taxonomy" id="392828"/>
    <lineage>
        <taxon>Bacteria</taxon>
        <taxon>Bacillati</taxon>
        <taxon>Actinomycetota</taxon>
        <taxon>Actinomycetes</taxon>
        <taxon>Streptosporangiales</taxon>
        <taxon>Thermomonosporaceae</taxon>
        <taxon>Actinomadura</taxon>
    </lineage>
</organism>
<evidence type="ECO:0000313" key="7">
    <source>
        <dbReference type="EMBL" id="TYB42344.1"/>
    </source>
</evidence>
<dbReference type="Proteomes" id="UP000323380">
    <property type="component" value="Unassembled WGS sequence"/>
</dbReference>
<evidence type="ECO:0000256" key="4">
    <source>
        <dbReference type="ARBA" id="ARBA00022840"/>
    </source>
</evidence>
<sequence length="250" mass="26756">MLQVSGLSGGYGDIRVLWDVDLRVRPGRVTAVLGRNGAGKTSLLNAVAGFPPGVTAGTITFDGRDVTGMAPHRRVRAGLGYVQEGKQVFRQRTVEDNLLLGGFTLARTGLGRWTGGRKRSPARREALDRQYERFPMLAERRHTVAGSLSGGQQQMLAIAQALMPGPRLLMLDEPSAGLAPVIAAEVFEMITALRADGLSILLVEQVVEYAMRVADDVAVVDNGRIAAAGDARSFDDTAVINEIYLGVGSR</sequence>
<dbReference type="PANTHER" id="PTHR43820">
    <property type="entry name" value="HIGH-AFFINITY BRANCHED-CHAIN AMINO ACID TRANSPORT ATP-BINDING PROTEIN LIVF"/>
    <property type="match status" value="1"/>
</dbReference>
<dbReference type="InterPro" id="IPR027417">
    <property type="entry name" value="P-loop_NTPase"/>
</dbReference>
<feature type="domain" description="ABC transporter" evidence="6">
    <location>
        <begin position="2"/>
        <end position="247"/>
    </location>
</feature>
<dbReference type="EMBL" id="VSFG01000008">
    <property type="protein sequence ID" value="TYB42344.1"/>
    <property type="molecule type" value="Genomic_DNA"/>
</dbReference>
<dbReference type="SMART" id="SM00382">
    <property type="entry name" value="AAA"/>
    <property type="match status" value="1"/>
</dbReference>
<dbReference type="PROSITE" id="PS00211">
    <property type="entry name" value="ABC_TRANSPORTER_1"/>
    <property type="match status" value="1"/>
</dbReference>